<sequence>MSFKFTRKPLIVAALALTTALAACAAPHPAYEDAGYLNVLDQGNREIAANPNYVRLPIDTDAQTDQFIDLSYSLYNGEITKQQFTSQLQAAYPDPKYKGSIRWNADNFAQ</sequence>
<reference evidence="2 3" key="1">
    <citation type="submission" date="2020-06" db="EMBL/GenBank/DDBJ databases">
        <authorList>
            <person name="Cao W.R."/>
        </authorList>
    </citation>
    <scope>NUCLEOTIDE SEQUENCE [LARGE SCALE GENOMIC DNA]</scope>
    <source>
        <strain evidence="2 3">B1Z28</strain>
    </source>
</reference>
<evidence type="ECO:0000313" key="2">
    <source>
        <dbReference type="EMBL" id="NVO55757.1"/>
    </source>
</evidence>
<feature type="chain" id="PRO_5046404145" evidence="1">
    <location>
        <begin position="26"/>
        <end position="110"/>
    </location>
</feature>
<proteinExistence type="predicted"/>
<name>A0ABX2PRC4_9RHOB</name>
<dbReference type="RefSeq" id="WP_176863476.1">
    <property type="nucleotide sequence ID" value="NZ_JABXWT010000002.1"/>
</dbReference>
<keyword evidence="1" id="KW-0732">Signal</keyword>
<evidence type="ECO:0000313" key="3">
    <source>
        <dbReference type="Proteomes" id="UP000630805"/>
    </source>
</evidence>
<keyword evidence="3" id="KW-1185">Reference proteome</keyword>
<dbReference type="PROSITE" id="PS51257">
    <property type="entry name" value="PROKAR_LIPOPROTEIN"/>
    <property type="match status" value="1"/>
</dbReference>
<dbReference type="EMBL" id="JABXWT010000002">
    <property type="protein sequence ID" value="NVO55757.1"/>
    <property type="molecule type" value="Genomic_DNA"/>
</dbReference>
<protein>
    <submittedName>
        <fullName evidence="2">Uncharacterized protein</fullName>
    </submittedName>
</protein>
<comment type="caution">
    <text evidence="2">The sequence shown here is derived from an EMBL/GenBank/DDBJ whole genome shotgun (WGS) entry which is preliminary data.</text>
</comment>
<organism evidence="2 3">
    <name type="scientific">Ruegeria haliotis</name>
    <dbReference type="NCBI Taxonomy" id="2747601"/>
    <lineage>
        <taxon>Bacteria</taxon>
        <taxon>Pseudomonadati</taxon>
        <taxon>Pseudomonadota</taxon>
        <taxon>Alphaproteobacteria</taxon>
        <taxon>Rhodobacterales</taxon>
        <taxon>Roseobacteraceae</taxon>
        <taxon>Ruegeria</taxon>
    </lineage>
</organism>
<dbReference type="Proteomes" id="UP000630805">
    <property type="component" value="Unassembled WGS sequence"/>
</dbReference>
<evidence type="ECO:0000256" key="1">
    <source>
        <dbReference type="SAM" id="SignalP"/>
    </source>
</evidence>
<feature type="signal peptide" evidence="1">
    <location>
        <begin position="1"/>
        <end position="25"/>
    </location>
</feature>
<gene>
    <name evidence="2" type="ORF">HW561_08140</name>
</gene>
<accession>A0ABX2PRC4</accession>